<name>A0A1I8IBW1_9PLAT</name>
<reference evidence="3" key="1">
    <citation type="submission" date="2016-11" db="UniProtKB">
        <authorList>
            <consortium name="WormBaseParasite"/>
        </authorList>
    </citation>
    <scope>IDENTIFICATION</scope>
</reference>
<protein>
    <submittedName>
        <fullName evidence="3">Uncharacterized protein</fullName>
    </submittedName>
</protein>
<dbReference type="Proteomes" id="UP000095280">
    <property type="component" value="Unplaced"/>
</dbReference>
<accession>A0A1I8IBW1</accession>
<feature type="compositionally biased region" description="Basic residues" evidence="1">
    <location>
        <begin position="1"/>
        <end position="15"/>
    </location>
</feature>
<dbReference type="AlphaFoldDB" id="A0A1I8IBW1"/>
<evidence type="ECO:0000313" key="3">
    <source>
        <dbReference type="WBParaSite" id="maker-uti_cns_0011375-snap-gene-0.4-mRNA-1"/>
    </source>
</evidence>
<dbReference type="WBParaSite" id="maker-uti_cns_0011375-snap-gene-0.4-mRNA-1">
    <property type="protein sequence ID" value="maker-uti_cns_0011375-snap-gene-0.4-mRNA-1"/>
    <property type="gene ID" value="maker-uti_cns_0011375-snap-gene-0.4"/>
</dbReference>
<evidence type="ECO:0000313" key="2">
    <source>
        <dbReference type="Proteomes" id="UP000095280"/>
    </source>
</evidence>
<feature type="region of interest" description="Disordered" evidence="1">
    <location>
        <begin position="1"/>
        <end position="46"/>
    </location>
</feature>
<evidence type="ECO:0000256" key="1">
    <source>
        <dbReference type="SAM" id="MobiDB-lite"/>
    </source>
</evidence>
<organism evidence="2 3">
    <name type="scientific">Macrostomum lignano</name>
    <dbReference type="NCBI Taxonomy" id="282301"/>
    <lineage>
        <taxon>Eukaryota</taxon>
        <taxon>Metazoa</taxon>
        <taxon>Spiralia</taxon>
        <taxon>Lophotrochozoa</taxon>
        <taxon>Platyhelminthes</taxon>
        <taxon>Rhabditophora</taxon>
        <taxon>Macrostomorpha</taxon>
        <taxon>Macrostomida</taxon>
        <taxon>Macrostomidae</taxon>
        <taxon>Macrostomum</taxon>
    </lineage>
</organism>
<sequence length="46" mass="5063">MFGRRGSRSARRRRQNFPGPAGPAARSHPGAGQSTDSRSAIIWRQL</sequence>
<proteinExistence type="predicted"/>
<keyword evidence="2" id="KW-1185">Reference proteome</keyword>